<dbReference type="Proteomes" id="UP000706172">
    <property type="component" value="Unassembled WGS sequence"/>
</dbReference>
<accession>A0A931CPH5</accession>
<evidence type="ECO:0000256" key="1">
    <source>
        <dbReference type="SAM" id="SignalP"/>
    </source>
</evidence>
<feature type="non-terminal residue" evidence="2">
    <location>
        <position position="79"/>
    </location>
</feature>
<feature type="signal peptide" evidence="1">
    <location>
        <begin position="1"/>
        <end position="24"/>
    </location>
</feature>
<gene>
    <name evidence="2" type="ORF">H0S81_02580</name>
</gene>
<proteinExistence type="predicted"/>
<dbReference type="EMBL" id="JACCQK010000110">
    <property type="protein sequence ID" value="MBG0778797.1"/>
    <property type="molecule type" value="Genomic_DNA"/>
</dbReference>
<protein>
    <submittedName>
        <fullName evidence="2">TonB-dependent receptor</fullName>
    </submittedName>
</protein>
<keyword evidence="1" id="KW-0732">Signal</keyword>
<name>A0A931CPH5_9BACT</name>
<sequence length="79" mass="8469">MKKKGIYLGIIAVFWMTAITGASARQAEDEAVTTMDQVVVSVTQTETTSAKIGGNSVTVITAKEIEEKNAHTVLELLKT</sequence>
<organism evidence="2 3">
    <name type="scientific">Desulfotignum balticum</name>
    <dbReference type="NCBI Taxonomy" id="115781"/>
    <lineage>
        <taxon>Bacteria</taxon>
        <taxon>Pseudomonadati</taxon>
        <taxon>Thermodesulfobacteriota</taxon>
        <taxon>Desulfobacteria</taxon>
        <taxon>Desulfobacterales</taxon>
        <taxon>Desulfobacteraceae</taxon>
        <taxon>Desulfotignum</taxon>
    </lineage>
</organism>
<feature type="chain" id="PRO_5037480752" evidence="1">
    <location>
        <begin position="25"/>
        <end position="79"/>
    </location>
</feature>
<comment type="caution">
    <text evidence="2">The sequence shown here is derived from an EMBL/GenBank/DDBJ whole genome shotgun (WGS) entry which is preliminary data.</text>
</comment>
<reference evidence="2" key="1">
    <citation type="submission" date="2020-07" db="EMBL/GenBank/DDBJ databases">
        <title>Severe corrosion of carbon steel in oil field produced water can be linked to methanogenic archaea containing a special type of NiFe hydrogenase.</title>
        <authorList>
            <person name="Lahme S."/>
            <person name="Mand J."/>
            <person name="Longwell J."/>
            <person name="Smith R."/>
            <person name="Enning D."/>
        </authorList>
    </citation>
    <scope>NUCLEOTIDE SEQUENCE</scope>
    <source>
        <strain evidence="2">MIC098Bin6</strain>
    </source>
</reference>
<dbReference type="AlphaFoldDB" id="A0A931CPH5"/>
<keyword evidence="2" id="KW-0675">Receptor</keyword>
<evidence type="ECO:0000313" key="3">
    <source>
        <dbReference type="Proteomes" id="UP000706172"/>
    </source>
</evidence>
<evidence type="ECO:0000313" key="2">
    <source>
        <dbReference type="EMBL" id="MBG0778797.1"/>
    </source>
</evidence>